<gene>
    <name evidence="1" type="ORF">CP967_04550</name>
</gene>
<name>A0A5J6F4Z0_9ACTN</name>
<dbReference type="Proteomes" id="UP000326178">
    <property type="component" value="Chromosome"/>
</dbReference>
<dbReference type="KEGG" id="snk:CP967_04550"/>
<organism evidence="1 2">
    <name type="scientific">Streptomyces nitrosporeus</name>
    <dbReference type="NCBI Taxonomy" id="28894"/>
    <lineage>
        <taxon>Bacteria</taxon>
        <taxon>Bacillati</taxon>
        <taxon>Actinomycetota</taxon>
        <taxon>Actinomycetes</taxon>
        <taxon>Kitasatosporales</taxon>
        <taxon>Streptomycetaceae</taxon>
        <taxon>Streptomyces</taxon>
    </lineage>
</organism>
<dbReference type="SUPFAM" id="SSF48452">
    <property type="entry name" value="TPR-like"/>
    <property type="match status" value="2"/>
</dbReference>
<proteinExistence type="predicted"/>
<evidence type="ECO:0000313" key="1">
    <source>
        <dbReference type="EMBL" id="QEU71321.1"/>
    </source>
</evidence>
<dbReference type="AlphaFoldDB" id="A0A5J6F4Z0"/>
<protein>
    <submittedName>
        <fullName evidence="1">Tetratricopeptide repeat protein</fullName>
    </submittedName>
</protein>
<dbReference type="PANTHER" id="PTHR19959:SF119">
    <property type="entry name" value="FUNGAL LIPASE-LIKE DOMAIN-CONTAINING PROTEIN"/>
    <property type="match status" value="1"/>
</dbReference>
<sequence>MTQSVRAENGFAYGVVGADIHVFGDGIPVYLLQRWRPPPAADDSFLREVPSRMLNARFAVVEFTGRTAELAALRHWRDEGPQLAVRWLHAPGGQGKTRLADHFACESADDGWQVVTATHGPGSVIPPPGSQDLGAAADGTLLVVDYADRWPLSHLLWLFSNALLHRPEVPARILLLARGDDSWPAVRASVANLQAGTSTQFLPPLSDGTQEREGDGSPRTEMFAVAHGSFAARYGVPSLRAKTPAALAGDDFGLTLSVHLAALVAVDAHVTGRRPPPDLAGLTCYLLDREHLHWARLHGEGGHEIDPTARTFTTPPDAMNRTVFTAALTGPMAPAPGSDVVAGLDLKLPAHRVLADHAVCYPPADPAQETVLEPLYPDRLSEDFLALTLPGHHAEYPAQPWARATVAALLTGTTGPGTPLWAPRAVTFLASAAQRWPHVGPRHLYPLLAAAPQVAVAAGSAALTTLARLDDIAPELLEAVAAHFPPFKQPHPNLDPGIAAVSTRLLPHRLSRAGHLDDPGVVRHEHGVRLYRAGLLEESLAAAEENVRDYRALDRVELRYPAEAELVERNLATALTAYGTRLSAVGRRADALAATEESIGILRGLAGRDERYRSDLASALLNRGRDLCQADRWADATVTTQECVALFRELAAGDPETHEPDLSASLVALGLCLGFTATPGESVAALQEGITILRRLSRTNAAAHTEALAEALSNLAKALWRTGEPGISVAQEAVALLRRLAAVHPVSYESELANVLAGSAVHLLYAGQGSEALSAAHESVSILRRLAGRQPQVHANVLAEALASLSIVLLAVGRHDDAIAVTDEAVAIRRRMAGSDPGFEARLAVVLLLAVNLRTDAGGSMLEEAVVLLAEAGAVIERHGTMPAQFSKGYHEARIRLAERLTAEGYRAAADDLRRAAPGPPAEEDASM</sequence>
<dbReference type="EMBL" id="CP023702">
    <property type="protein sequence ID" value="QEU71321.1"/>
    <property type="molecule type" value="Genomic_DNA"/>
</dbReference>
<dbReference type="PANTHER" id="PTHR19959">
    <property type="entry name" value="KINESIN LIGHT CHAIN"/>
    <property type="match status" value="1"/>
</dbReference>
<keyword evidence="2" id="KW-1185">Reference proteome</keyword>
<dbReference type="OrthoDB" id="3218567at2"/>
<evidence type="ECO:0000313" key="2">
    <source>
        <dbReference type="Proteomes" id="UP000326178"/>
    </source>
</evidence>
<accession>A0A5J6F4Z0</accession>
<dbReference type="InterPro" id="IPR011990">
    <property type="entry name" value="TPR-like_helical_dom_sf"/>
</dbReference>
<dbReference type="Gene3D" id="1.25.40.10">
    <property type="entry name" value="Tetratricopeptide repeat domain"/>
    <property type="match status" value="2"/>
</dbReference>
<reference evidence="1 2" key="1">
    <citation type="submission" date="2017-09" db="EMBL/GenBank/DDBJ databases">
        <authorList>
            <person name="Lee N."/>
            <person name="Cho B.-K."/>
        </authorList>
    </citation>
    <scope>NUCLEOTIDE SEQUENCE [LARGE SCALE GENOMIC DNA]</scope>
    <source>
        <strain evidence="1 2">ATCC 12769</strain>
    </source>
</reference>
<dbReference type="RefSeq" id="WP_150486688.1">
    <property type="nucleotide sequence ID" value="NZ_BMUV01000007.1"/>
</dbReference>